<dbReference type="GO" id="GO:0003700">
    <property type="term" value="F:DNA-binding transcription factor activity"/>
    <property type="evidence" value="ECO:0007669"/>
    <property type="project" value="InterPro"/>
</dbReference>
<feature type="signal peptide" evidence="6">
    <location>
        <begin position="1"/>
        <end position="28"/>
    </location>
</feature>
<organism evidence="8 9">
    <name type="scientific">Brassica carinata</name>
    <name type="common">Ethiopian mustard</name>
    <name type="synonym">Abyssinian cabbage</name>
    <dbReference type="NCBI Taxonomy" id="52824"/>
    <lineage>
        <taxon>Eukaryota</taxon>
        <taxon>Viridiplantae</taxon>
        <taxon>Streptophyta</taxon>
        <taxon>Embryophyta</taxon>
        <taxon>Tracheophyta</taxon>
        <taxon>Spermatophyta</taxon>
        <taxon>Magnoliopsida</taxon>
        <taxon>eudicotyledons</taxon>
        <taxon>Gunneridae</taxon>
        <taxon>Pentapetalae</taxon>
        <taxon>rosids</taxon>
        <taxon>malvids</taxon>
        <taxon>Brassicales</taxon>
        <taxon>Brassicaceae</taxon>
        <taxon>Brassiceae</taxon>
        <taxon>Brassica</taxon>
    </lineage>
</organism>
<feature type="domain" description="BZIP" evidence="7">
    <location>
        <begin position="32"/>
        <end position="89"/>
    </location>
</feature>
<keyword evidence="4" id="KW-0804">Transcription</keyword>
<protein>
    <recommendedName>
        <fullName evidence="7">BZIP domain-containing protein</fullName>
    </recommendedName>
</protein>
<keyword evidence="2" id="KW-0805">Transcription regulation</keyword>
<keyword evidence="9" id="KW-1185">Reference proteome</keyword>
<evidence type="ECO:0000259" key="7">
    <source>
        <dbReference type="PROSITE" id="PS50217"/>
    </source>
</evidence>
<dbReference type="OrthoDB" id="1435597at2759"/>
<dbReference type="Pfam" id="PF00170">
    <property type="entry name" value="bZIP_1"/>
    <property type="match status" value="1"/>
</dbReference>
<dbReference type="SUPFAM" id="SSF57959">
    <property type="entry name" value="Leucine zipper domain"/>
    <property type="match status" value="1"/>
</dbReference>
<name>A0A8X7Q5F4_BRACI</name>
<evidence type="ECO:0000313" key="9">
    <source>
        <dbReference type="Proteomes" id="UP000886595"/>
    </source>
</evidence>
<comment type="caution">
    <text evidence="8">The sequence shown here is derived from an EMBL/GenBank/DDBJ whole genome shotgun (WGS) entry which is preliminary data.</text>
</comment>
<evidence type="ECO:0000256" key="1">
    <source>
        <dbReference type="ARBA" id="ARBA00004123"/>
    </source>
</evidence>
<dbReference type="CDD" id="cd14703">
    <property type="entry name" value="bZIP_plant_RF2"/>
    <property type="match status" value="1"/>
</dbReference>
<dbReference type="GO" id="GO:0005634">
    <property type="term" value="C:nucleus"/>
    <property type="evidence" value="ECO:0007669"/>
    <property type="project" value="UniProtKB-SubCell"/>
</dbReference>
<evidence type="ECO:0000313" key="8">
    <source>
        <dbReference type="EMBL" id="KAG2262947.1"/>
    </source>
</evidence>
<dbReference type="EMBL" id="JAAMPC010000014">
    <property type="protein sequence ID" value="KAG2262947.1"/>
    <property type="molecule type" value="Genomic_DNA"/>
</dbReference>
<dbReference type="SMART" id="SM00338">
    <property type="entry name" value="BRLZ"/>
    <property type="match status" value="1"/>
</dbReference>
<dbReference type="AlphaFoldDB" id="A0A8X7Q5F4"/>
<dbReference type="PANTHER" id="PTHR13690:SF159">
    <property type="entry name" value="BZIP TRANSCRIPTION FACTOR 30"/>
    <property type="match status" value="1"/>
</dbReference>
<evidence type="ECO:0000256" key="4">
    <source>
        <dbReference type="ARBA" id="ARBA00023163"/>
    </source>
</evidence>
<gene>
    <name evidence="8" type="ORF">Bca52824_070026</name>
</gene>
<accession>A0A8X7Q5F4</accession>
<evidence type="ECO:0000256" key="6">
    <source>
        <dbReference type="SAM" id="SignalP"/>
    </source>
</evidence>
<dbReference type="PANTHER" id="PTHR13690">
    <property type="entry name" value="TRANSCRIPTION FACTOR POSF21-RELATED"/>
    <property type="match status" value="1"/>
</dbReference>
<dbReference type="GO" id="GO:0003677">
    <property type="term" value="F:DNA binding"/>
    <property type="evidence" value="ECO:0007669"/>
    <property type="project" value="UniProtKB-KW"/>
</dbReference>
<comment type="subcellular location">
    <subcellularLocation>
        <location evidence="1">Nucleus</location>
    </subcellularLocation>
</comment>
<evidence type="ECO:0000256" key="3">
    <source>
        <dbReference type="ARBA" id="ARBA00023125"/>
    </source>
</evidence>
<proteinExistence type="predicted"/>
<dbReference type="Gene3D" id="1.20.5.170">
    <property type="match status" value="1"/>
</dbReference>
<dbReference type="InterPro" id="IPR004827">
    <property type="entry name" value="bZIP"/>
</dbReference>
<keyword evidence="3" id="KW-0238">DNA-binding</keyword>
<dbReference type="Proteomes" id="UP000886595">
    <property type="component" value="Unassembled WGS sequence"/>
</dbReference>
<dbReference type="InterPro" id="IPR044759">
    <property type="entry name" value="bZIP_RF2"/>
</dbReference>
<keyword evidence="6" id="KW-0732">Signal</keyword>
<dbReference type="PROSITE" id="PS50217">
    <property type="entry name" value="BZIP"/>
    <property type="match status" value="1"/>
</dbReference>
<sequence length="109" mass="12569">MLSLSYALLKLYLLTATFHFRALRACSGSPLRILANRVSAARSKERKAQYTAELEHKVPFLQIEATTLLAQLRHLQRDSMGLHNKNSELRFRLQAMEQQLQLRTVYALV</sequence>
<evidence type="ECO:0000256" key="2">
    <source>
        <dbReference type="ARBA" id="ARBA00023015"/>
    </source>
</evidence>
<reference evidence="8 9" key="1">
    <citation type="submission" date="2020-02" db="EMBL/GenBank/DDBJ databases">
        <authorList>
            <person name="Ma Q."/>
            <person name="Huang Y."/>
            <person name="Song X."/>
            <person name="Pei D."/>
        </authorList>
    </citation>
    <scope>NUCLEOTIDE SEQUENCE [LARGE SCALE GENOMIC DNA]</scope>
    <source>
        <strain evidence="8">Sxm20200214</strain>
        <tissue evidence="8">Leaf</tissue>
    </source>
</reference>
<dbReference type="InterPro" id="IPR046347">
    <property type="entry name" value="bZIP_sf"/>
</dbReference>
<evidence type="ECO:0000256" key="5">
    <source>
        <dbReference type="ARBA" id="ARBA00023242"/>
    </source>
</evidence>
<keyword evidence="5" id="KW-0539">Nucleus</keyword>
<feature type="chain" id="PRO_5036503013" description="BZIP domain-containing protein" evidence="6">
    <location>
        <begin position="29"/>
        <end position="109"/>
    </location>
</feature>